<proteinExistence type="predicted"/>
<protein>
    <submittedName>
        <fullName evidence="2">ECF RNA polymerase sigma-E factor</fullName>
    </submittedName>
</protein>
<gene>
    <name evidence="2" type="ORF">EZS27_035642</name>
</gene>
<dbReference type="InterPro" id="IPR036388">
    <property type="entry name" value="WH-like_DNA-bd_sf"/>
</dbReference>
<name>A0A5J4PXQ9_9ZZZZ</name>
<dbReference type="Gene3D" id="1.10.10.10">
    <property type="entry name" value="Winged helix-like DNA-binding domain superfamily/Winged helix DNA-binding domain"/>
    <property type="match status" value="1"/>
</dbReference>
<sequence>DEAPERYEEPQPSDMDTIPSKILLQFIAELPEGYRTVFNLYSLENKSHKEIAKLLNINEKSSASQLFRAKSALAKKIKDWMAHHN</sequence>
<dbReference type="AlphaFoldDB" id="A0A5J4PXQ9"/>
<feature type="non-terminal residue" evidence="2">
    <location>
        <position position="1"/>
    </location>
</feature>
<evidence type="ECO:0000259" key="1">
    <source>
        <dbReference type="Pfam" id="PF08281"/>
    </source>
</evidence>
<reference evidence="2" key="1">
    <citation type="submission" date="2019-03" db="EMBL/GenBank/DDBJ databases">
        <title>Single cell metagenomics reveals metabolic interactions within the superorganism composed of flagellate Streblomastix strix and complex community of Bacteroidetes bacteria on its surface.</title>
        <authorList>
            <person name="Treitli S.C."/>
            <person name="Kolisko M."/>
            <person name="Husnik F."/>
            <person name="Keeling P."/>
            <person name="Hampl V."/>
        </authorList>
    </citation>
    <scope>NUCLEOTIDE SEQUENCE</scope>
    <source>
        <strain evidence="2">STM</strain>
    </source>
</reference>
<accession>A0A5J4PXQ9</accession>
<dbReference type="CDD" id="cd06171">
    <property type="entry name" value="Sigma70_r4"/>
    <property type="match status" value="1"/>
</dbReference>
<dbReference type="SUPFAM" id="SSF88659">
    <property type="entry name" value="Sigma3 and sigma4 domains of RNA polymerase sigma factors"/>
    <property type="match status" value="1"/>
</dbReference>
<dbReference type="EMBL" id="SNRY01005988">
    <property type="protein sequence ID" value="KAA6313610.1"/>
    <property type="molecule type" value="Genomic_DNA"/>
</dbReference>
<dbReference type="GO" id="GO:0006352">
    <property type="term" value="P:DNA-templated transcription initiation"/>
    <property type="evidence" value="ECO:0007669"/>
    <property type="project" value="InterPro"/>
</dbReference>
<dbReference type="InterPro" id="IPR013249">
    <property type="entry name" value="RNA_pol_sigma70_r4_t2"/>
</dbReference>
<evidence type="ECO:0000313" key="2">
    <source>
        <dbReference type="EMBL" id="KAA6313610.1"/>
    </source>
</evidence>
<dbReference type="InterPro" id="IPR013324">
    <property type="entry name" value="RNA_pol_sigma_r3/r4-like"/>
</dbReference>
<comment type="caution">
    <text evidence="2">The sequence shown here is derived from an EMBL/GenBank/DDBJ whole genome shotgun (WGS) entry which is preliminary data.</text>
</comment>
<dbReference type="Pfam" id="PF08281">
    <property type="entry name" value="Sigma70_r4_2"/>
    <property type="match status" value="1"/>
</dbReference>
<organism evidence="2">
    <name type="scientific">termite gut metagenome</name>
    <dbReference type="NCBI Taxonomy" id="433724"/>
    <lineage>
        <taxon>unclassified sequences</taxon>
        <taxon>metagenomes</taxon>
        <taxon>organismal metagenomes</taxon>
    </lineage>
</organism>
<dbReference type="GO" id="GO:0003677">
    <property type="term" value="F:DNA binding"/>
    <property type="evidence" value="ECO:0007669"/>
    <property type="project" value="InterPro"/>
</dbReference>
<feature type="domain" description="RNA polymerase sigma factor 70 region 4 type 2" evidence="1">
    <location>
        <begin position="22"/>
        <end position="73"/>
    </location>
</feature>
<dbReference type="GO" id="GO:0016987">
    <property type="term" value="F:sigma factor activity"/>
    <property type="evidence" value="ECO:0007669"/>
    <property type="project" value="InterPro"/>
</dbReference>